<protein>
    <recommendedName>
        <fullName evidence="3">Barstar (barnase inhibitor) domain-containing protein</fullName>
    </recommendedName>
</protein>
<dbReference type="Proteomes" id="UP000185434">
    <property type="component" value="Chromosome"/>
</dbReference>
<organism evidence="1 2">
    <name type="scientific">Corynebacterium frankenforstense DSM 45800</name>
    <dbReference type="NCBI Taxonomy" id="1437875"/>
    <lineage>
        <taxon>Bacteria</taxon>
        <taxon>Bacillati</taxon>
        <taxon>Actinomycetota</taxon>
        <taxon>Actinomycetes</taxon>
        <taxon>Mycobacteriales</taxon>
        <taxon>Corynebacteriaceae</taxon>
        <taxon>Corynebacterium</taxon>
    </lineage>
</organism>
<evidence type="ECO:0000313" key="2">
    <source>
        <dbReference type="Proteomes" id="UP000185434"/>
    </source>
</evidence>
<dbReference type="STRING" id="1437875.CFRA_08630"/>
<dbReference type="AlphaFoldDB" id="A0A1L7CTZ2"/>
<dbReference type="EMBL" id="CP009247">
    <property type="protein sequence ID" value="APT89300.1"/>
    <property type="molecule type" value="Genomic_DNA"/>
</dbReference>
<sequence>MIITTPVREPRDLYDALARATYRAGRPAPRNLDGMADLIKEFGVSRVLCAHWRLPDSDDARVRAVLADLGVELQL</sequence>
<name>A0A1L7CTZ2_9CORY</name>
<gene>
    <name evidence="1" type="ORF">CFRA_08630</name>
</gene>
<dbReference type="KEGG" id="cfk:CFRA_08630"/>
<evidence type="ECO:0000313" key="1">
    <source>
        <dbReference type="EMBL" id="APT89300.1"/>
    </source>
</evidence>
<reference evidence="1 2" key="1">
    <citation type="submission" date="2014-08" db="EMBL/GenBank/DDBJ databases">
        <title>Complete genome sequence of Corynebacterium frankenforstense ST18(T) (=DSM 45800(T)), isolated from raw cow milk.</title>
        <authorList>
            <person name="Ruckert C."/>
            <person name="Albersmeier A."/>
            <person name="Winkler A."/>
            <person name="Lipski A."/>
            <person name="Kalinowski J."/>
        </authorList>
    </citation>
    <scope>NUCLEOTIDE SEQUENCE [LARGE SCALE GENOMIC DNA]</scope>
    <source>
        <strain evidence="1 2">ST18</strain>
    </source>
</reference>
<proteinExistence type="predicted"/>
<accession>A0A1L7CTZ2</accession>
<keyword evidence="2" id="KW-1185">Reference proteome</keyword>
<evidence type="ECO:0008006" key="3">
    <source>
        <dbReference type="Google" id="ProtNLM"/>
    </source>
</evidence>